<reference evidence="2 3" key="1">
    <citation type="submission" date="2022-10" db="EMBL/GenBank/DDBJ databases">
        <title>Kaistella sp. BT-6-1-3.</title>
        <authorList>
            <person name="Ai J."/>
            <person name="Deng Z."/>
        </authorList>
    </citation>
    <scope>NUCLEOTIDE SEQUENCE [LARGE SCALE GENOMIC DNA]</scope>
    <source>
        <strain evidence="2 3">BT6-1-3</strain>
    </source>
</reference>
<evidence type="ECO:0000259" key="1">
    <source>
        <dbReference type="Pfam" id="PF20216"/>
    </source>
</evidence>
<gene>
    <name evidence="2" type="ORF">OK344_04205</name>
</gene>
<keyword evidence="3" id="KW-1185">Reference proteome</keyword>
<dbReference type="Pfam" id="PF20216">
    <property type="entry name" value="DUF6576"/>
    <property type="match status" value="1"/>
</dbReference>
<dbReference type="InterPro" id="IPR046483">
    <property type="entry name" value="DUF6576"/>
</dbReference>
<dbReference type="RefSeq" id="WP_265143616.1">
    <property type="nucleotide sequence ID" value="NZ_JAPCHZ010000002.1"/>
</dbReference>
<sequence length="79" mass="9418">MEVLLIILAVGVIIYFFRNSVKKPFLAKEEKYQSIDDRYNEERRNRELEIDSLLSKMGKNGIQDLSEKDRKRLEKLSKK</sequence>
<dbReference type="EMBL" id="JAPCHZ010000002">
    <property type="protein sequence ID" value="MCW4451404.1"/>
    <property type="molecule type" value="Genomic_DNA"/>
</dbReference>
<evidence type="ECO:0000313" key="3">
    <source>
        <dbReference type="Proteomes" id="UP001209107"/>
    </source>
</evidence>
<protein>
    <submittedName>
        <fullName evidence="2">Rhomboid family protein</fullName>
    </submittedName>
</protein>
<feature type="domain" description="DUF6576" evidence="1">
    <location>
        <begin position="33"/>
        <end position="79"/>
    </location>
</feature>
<comment type="caution">
    <text evidence="2">The sequence shown here is derived from an EMBL/GenBank/DDBJ whole genome shotgun (WGS) entry which is preliminary data.</text>
</comment>
<name>A0ABT3JKX3_9FLAO</name>
<organism evidence="2 3">
    <name type="scientific">Kaistella yananensis</name>
    <dbReference type="NCBI Taxonomy" id="2989820"/>
    <lineage>
        <taxon>Bacteria</taxon>
        <taxon>Pseudomonadati</taxon>
        <taxon>Bacteroidota</taxon>
        <taxon>Flavobacteriia</taxon>
        <taxon>Flavobacteriales</taxon>
        <taxon>Weeksellaceae</taxon>
        <taxon>Chryseobacterium group</taxon>
        <taxon>Kaistella</taxon>
    </lineage>
</organism>
<dbReference type="Proteomes" id="UP001209107">
    <property type="component" value="Unassembled WGS sequence"/>
</dbReference>
<proteinExistence type="predicted"/>
<evidence type="ECO:0000313" key="2">
    <source>
        <dbReference type="EMBL" id="MCW4451404.1"/>
    </source>
</evidence>
<accession>A0ABT3JKX3</accession>